<evidence type="ECO:0000256" key="2">
    <source>
        <dbReference type="ARBA" id="ARBA00012552"/>
    </source>
</evidence>
<keyword evidence="5 12" id="KW-0378">Hydrolase</keyword>
<feature type="domain" description="Helicase ATP-binding" evidence="14">
    <location>
        <begin position="208"/>
        <end position="383"/>
    </location>
</feature>
<feature type="region of interest" description="Disordered" evidence="13">
    <location>
        <begin position="588"/>
        <end position="734"/>
    </location>
</feature>
<dbReference type="InterPro" id="IPR050079">
    <property type="entry name" value="DEAD_box_RNA_helicase"/>
</dbReference>
<dbReference type="PROSITE" id="PS51192">
    <property type="entry name" value="HELICASE_ATP_BIND_1"/>
    <property type="match status" value="1"/>
</dbReference>
<dbReference type="OrthoDB" id="10259843at2759"/>
<feature type="region of interest" description="Disordered" evidence="13">
    <location>
        <begin position="1"/>
        <end position="40"/>
    </location>
</feature>
<evidence type="ECO:0000259" key="16">
    <source>
        <dbReference type="PROSITE" id="PS51195"/>
    </source>
</evidence>
<evidence type="ECO:0000256" key="6">
    <source>
        <dbReference type="ARBA" id="ARBA00022806"/>
    </source>
</evidence>
<dbReference type="FunFam" id="3.40.50.300:FF:000842">
    <property type="entry name" value="ATP-dependent RNA helicase DRS1"/>
    <property type="match status" value="1"/>
</dbReference>
<dbReference type="SUPFAM" id="SSF52540">
    <property type="entry name" value="P-loop containing nucleoside triphosphate hydrolases"/>
    <property type="match status" value="1"/>
</dbReference>
<feature type="short sequence motif" description="Q motif" evidence="11">
    <location>
        <begin position="177"/>
        <end position="205"/>
    </location>
</feature>
<feature type="compositionally biased region" description="Basic and acidic residues" evidence="13">
    <location>
        <begin position="588"/>
        <end position="622"/>
    </location>
</feature>
<evidence type="ECO:0000256" key="8">
    <source>
        <dbReference type="ARBA" id="ARBA00023242"/>
    </source>
</evidence>
<feature type="region of interest" description="Disordered" evidence="13">
    <location>
        <begin position="73"/>
        <end position="124"/>
    </location>
</feature>
<dbReference type="GO" id="GO:0010468">
    <property type="term" value="P:regulation of gene expression"/>
    <property type="evidence" value="ECO:0007669"/>
    <property type="project" value="UniProtKB-ARBA"/>
</dbReference>
<feature type="domain" description="Helicase C-terminal" evidence="15">
    <location>
        <begin position="390"/>
        <end position="553"/>
    </location>
</feature>
<dbReference type="GO" id="GO:0005524">
    <property type="term" value="F:ATP binding"/>
    <property type="evidence" value="ECO:0007669"/>
    <property type="project" value="UniProtKB-KW"/>
</dbReference>
<keyword evidence="4 12" id="KW-0547">Nucleotide-binding</keyword>
<dbReference type="EMBL" id="OV725081">
    <property type="protein sequence ID" value="CAH1401016.1"/>
    <property type="molecule type" value="Genomic_DNA"/>
</dbReference>
<dbReference type="InterPro" id="IPR014014">
    <property type="entry name" value="RNA_helicase_DEAD_Q_motif"/>
</dbReference>
<dbReference type="InterPro" id="IPR027417">
    <property type="entry name" value="P-loop_NTPase"/>
</dbReference>
<feature type="compositionally biased region" description="Basic and acidic residues" evidence="13">
    <location>
        <begin position="1"/>
        <end position="11"/>
    </location>
</feature>
<dbReference type="InterPro" id="IPR011545">
    <property type="entry name" value="DEAD/DEAH_box_helicase_dom"/>
</dbReference>
<dbReference type="PROSITE" id="PS00039">
    <property type="entry name" value="DEAD_ATP_HELICASE"/>
    <property type="match status" value="1"/>
</dbReference>
<sequence>MTVDDLIKTIGDEDEIPDYSESSEEEEELQPKARKSKKNKDFHNGFEFVSSLSEYNKDPWDDLYKYVKRKAKNKTDEKIKNARESLKKTEAEDNDNEENDVEENVEEKELENGSADSELSADELVHDTLKEKTKKIGKKKLKRLKKAGLEIKDEESESEDDKEKVIFDDAPPCDESLSFYEMNLSRPILKAIQAMKFVHPTPIQSQAIPVALEGRDICGCAPTGTGKTGAFMIPTLERLVYKPTGVASVTRVLCLVPTRELGVQVYQVTKQLAQFTRIDIALAVGGLDVKAQEAVLRKSPDVVIATPGRLIDHLKNTPGFSLDNVEVLIIDEADRMLDENFKEQMKEIMRCCSRTRQCLLFSATMTDGVEELATVCLNRPIKLGVDTSNALKQEFVRIRNEGDREAILAALVCRTFRENTMVFVQTRKQAHRLHILLGILGVKAGELHGDMTQPQRLEALRKFRAEEVDVLVATDLAARGLDITGVATVINFVLPVSLEHYVHRVGRTARAGRAGISVSLAGQGERTLIKSILKKFKGTPKQRLIPQEILKKYRAKVEVLEEKIKGVLEEEWSEKALKKAENEALKAEKSLKGETKEKRDWFQSHKEREEEKERLRLEELPKGKKKKGRASRRKKNKGETPEERAQREIEKVALYQAREAKRKRKGNKLIAVHDAEGKPRSEGQKRGGKRSAFDSDLTDTRRKNVKRLRHEATHEKNLIKFGRKDKQPGKRKKK</sequence>
<dbReference type="InterPro" id="IPR001650">
    <property type="entry name" value="Helicase_C-like"/>
</dbReference>
<dbReference type="PROSITE" id="PS51194">
    <property type="entry name" value="HELICASE_CTER"/>
    <property type="match status" value="1"/>
</dbReference>
<evidence type="ECO:0000256" key="1">
    <source>
        <dbReference type="ARBA" id="ARBA00004604"/>
    </source>
</evidence>
<evidence type="ECO:0000256" key="10">
    <source>
        <dbReference type="ARBA" id="ARBA00047984"/>
    </source>
</evidence>
<evidence type="ECO:0000256" key="7">
    <source>
        <dbReference type="ARBA" id="ARBA00022840"/>
    </source>
</evidence>
<dbReference type="PROSITE" id="PS51195">
    <property type="entry name" value="Q_MOTIF"/>
    <property type="match status" value="1"/>
</dbReference>
<evidence type="ECO:0000259" key="14">
    <source>
        <dbReference type="PROSITE" id="PS51192"/>
    </source>
</evidence>
<dbReference type="InterPro" id="IPR000629">
    <property type="entry name" value="RNA-helicase_DEAD-box_CS"/>
</dbReference>
<gene>
    <name evidence="17" type="ORF">NEZAVI_LOCUS10125</name>
</gene>
<feature type="compositionally biased region" description="Basic and acidic residues" evidence="13">
    <location>
        <begin position="637"/>
        <end position="651"/>
    </location>
</feature>
<evidence type="ECO:0000313" key="18">
    <source>
        <dbReference type="Proteomes" id="UP001152798"/>
    </source>
</evidence>
<dbReference type="EC" id="3.6.4.13" evidence="2"/>
<keyword evidence="6 12" id="KW-0347">Helicase</keyword>
<dbReference type="GO" id="GO:0003676">
    <property type="term" value="F:nucleic acid binding"/>
    <property type="evidence" value="ECO:0007669"/>
    <property type="project" value="InterPro"/>
</dbReference>
<dbReference type="Pfam" id="PF00270">
    <property type="entry name" value="DEAD"/>
    <property type="match status" value="1"/>
</dbReference>
<feature type="compositionally biased region" description="Acidic residues" evidence="13">
    <location>
        <begin position="12"/>
        <end position="28"/>
    </location>
</feature>
<dbReference type="GO" id="GO:0006364">
    <property type="term" value="P:rRNA processing"/>
    <property type="evidence" value="ECO:0007669"/>
    <property type="project" value="UniProtKB-ARBA"/>
</dbReference>
<keyword evidence="18" id="KW-1185">Reference proteome</keyword>
<comment type="similarity">
    <text evidence="9">Belongs to the DEAD box helicase family. DDX27/DRS1 subfamily.</text>
</comment>
<comment type="catalytic activity">
    <reaction evidence="10">
        <text>ATP + H2O = ADP + phosphate + H(+)</text>
        <dbReference type="Rhea" id="RHEA:13065"/>
        <dbReference type="ChEBI" id="CHEBI:15377"/>
        <dbReference type="ChEBI" id="CHEBI:15378"/>
        <dbReference type="ChEBI" id="CHEBI:30616"/>
        <dbReference type="ChEBI" id="CHEBI:43474"/>
        <dbReference type="ChEBI" id="CHEBI:456216"/>
        <dbReference type="EC" id="3.6.4.13"/>
    </reaction>
</comment>
<dbReference type="Pfam" id="PF00271">
    <property type="entry name" value="Helicase_C"/>
    <property type="match status" value="1"/>
</dbReference>
<keyword evidence="3" id="KW-0690">Ribosome biogenesis</keyword>
<feature type="compositionally biased region" description="Basic and acidic residues" evidence="13">
    <location>
        <begin position="671"/>
        <end position="685"/>
    </location>
</feature>
<reference evidence="17" key="1">
    <citation type="submission" date="2022-01" db="EMBL/GenBank/DDBJ databases">
        <authorList>
            <person name="King R."/>
        </authorList>
    </citation>
    <scope>NUCLEOTIDE SEQUENCE</scope>
</reference>
<dbReference type="SMART" id="SM00490">
    <property type="entry name" value="HELICc"/>
    <property type="match status" value="1"/>
</dbReference>
<evidence type="ECO:0000256" key="5">
    <source>
        <dbReference type="ARBA" id="ARBA00022801"/>
    </source>
</evidence>
<evidence type="ECO:0000256" key="9">
    <source>
        <dbReference type="ARBA" id="ARBA00043999"/>
    </source>
</evidence>
<feature type="compositionally biased region" description="Basic and acidic residues" evidence="13">
    <location>
        <begin position="73"/>
        <end position="91"/>
    </location>
</feature>
<dbReference type="Gene3D" id="3.40.50.300">
    <property type="entry name" value="P-loop containing nucleotide triphosphate hydrolases"/>
    <property type="match status" value="2"/>
</dbReference>
<keyword evidence="8" id="KW-0539">Nucleus</keyword>
<dbReference type="CDD" id="cd17947">
    <property type="entry name" value="DEADc_DDX27"/>
    <property type="match status" value="1"/>
</dbReference>
<dbReference type="AlphaFoldDB" id="A0A9P0HG72"/>
<accession>A0A9P0HG72</accession>
<evidence type="ECO:0000256" key="12">
    <source>
        <dbReference type="RuleBase" id="RU000492"/>
    </source>
</evidence>
<comment type="subcellular location">
    <subcellularLocation>
        <location evidence="1">Nucleus</location>
        <location evidence="1">Nucleolus</location>
    </subcellularLocation>
</comment>
<feature type="domain" description="DEAD-box RNA helicase Q" evidence="16">
    <location>
        <begin position="177"/>
        <end position="205"/>
    </location>
</feature>
<organism evidence="17 18">
    <name type="scientific">Nezara viridula</name>
    <name type="common">Southern green stink bug</name>
    <name type="synonym">Cimex viridulus</name>
    <dbReference type="NCBI Taxonomy" id="85310"/>
    <lineage>
        <taxon>Eukaryota</taxon>
        <taxon>Metazoa</taxon>
        <taxon>Ecdysozoa</taxon>
        <taxon>Arthropoda</taxon>
        <taxon>Hexapoda</taxon>
        <taxon>Insecta</taxon>
        <taxon>Pterygota</taxon>
        <taxon>Neoptera</taxon>
        <taxon>Paraneoptera</taxon>
        <taxon>Hemiptera</taxon>
        <taxon>Heteroptera</taxon>
        <taxon>Panheteroptera</taxon>
        <taxon>Pentatomomorpha</taxon>
        <taxon>Pentatomoidea</taxon>
        <taxon>Pentatomidae</taxon>
        <taxon>Pentatominae</taxon>
        <taxon>Nezara</taxon>
    </lineage>
</organism>
<dbReference type="PANTHER" id="PTHR47959:SF1">
    <property type="entry name" value="ATP-DEPENDENT RNA HELICASE DBPA"/>
    <property type="match status" value="1"/>
</dbReference>
<evidence type="ECO:0000256" key="11">
    <source>
        <dbReference type="PROSITE-ProRule" id="PRU00552"/>
    </source>
</evidence>
<dbReference type="GO" id="GO:0003724">
    <property type="term" value="F:RNA helicase activity"/>
    <property type="evidence" value="ECO:0007669"/>
    <property type="project" value="UniProtKB-EC"/>
</dbReference>
<dbReference type="CDD" id="cd18787">
    <property type="entry name" value="SF2_C_DEAD"/>
    <property type="match status" value="1"/>
</dbReference>
<evidence type="ECO:0000256" key="13">
    <source>
        <dbReference type="SAM" id="MobiDB-lite"/>
    </source>
</evidence>
<dbReference type="GO" id="GO:0016787">
    <property type="term" value="F:hydrolase activity"/>
    <property type="evidence" value="ECO:0007669"/>
    <property type="project" value="UniProtKB-KW"/>
</dbReference>
<feature type="compositionally biased region" description="Basic residues" evidence="13">
    <location>
        <begin position="623"/>
        <end position="636"/>
    </location>
</feature>
<evidence type="ECO:0000259" key="15">
    <source>
        <dbReference type="PROSITE" id="PS51194"/>
    </source>
</evidence>
<dbReference type="GO" id="GO:0005730">
    <property type="term" value="C:nucleolus"/>
    <property type="evidence" value="ECO:0007669"/>
    <property type="project" value="UniProtKB-SubCell"/>
</dbReference>
<evidence type="ECO:0000256" key="4">
    <source>
        <dbReference type="ARBA" id="ARBA00022741"/>
    </source>
</evidence>
<protein>
    <recommendedName>
        <fullName evidence="2">RNA helicase</fullName>
        <ecNumber evidence="2">3.6.4.13</ecNumber>
    </recommendedName>
</protein>
<dbReference type="SMART" id="SM00487">
    <property type="entry name" value="DEXDc"/>
    <property type="match status" value="1"/>
</dbReference>
<name>A0A9P0HG72_NEZVI</name>
<keyword evidence="7 12" id="KW-0067">ATP-binding</keyword>
<evidence type="ECO:0000313" key="17">
    <source>
        <dbReference type="EMBL" id="CAH1401016.1"/>
    </source>
</evidence>
<feature type="compositionally biased region" description="Basic and acidic residues" evidence="13">
    <location>
        <begin position="710"/>
        <end position="728"/>
    </location>
</feature>
<evidence type="ECO:0000256" key="3">
    <source>
        <dbReference type="ARBA" id="ARBA00022517"/>
    </source>
</evidence>
<feature type="compositionally biased region" description="Acidic residues" evidence="13">
    <location>
        <begin position="92"/>
        <end position="109"/>
    </location>
</feature>
<dbReference type="GO" id="GO:0005829">
    <property type="term" value="C:cytosol"/>
    <property type="evidence" value="ECO:0007669"/>
    <property type="project" value="TreeGrafter"/>
</dbReference>
<proteinExistence type="inferred from homology"/>
<dbReference type="Proteomes" id="UP001152798">
    <property type="component" value="Chromosome 5"/>
</dbReference>
<dbReference type="PANTHER" id="PTHR47959">
    <property type="entry name" value="ATP-DEPENDENT RNA HELICASE RHLE-RELATED"/>
    <property type="match status" value="1"/>
</dbReference>
<dbReference type="InterPro" id="IPR014001">
    <property type="entry name" value="Helicase_ATP-bd"/>
</dbReference>